<organism evidence="2 3">
    <name type="scientific">Paraburkholderia guartelaensis</name>
    <dbReference type="NCBI Taxonomy" id="2546446"/>
    <lineage>
        <taxon>Bacteria</taxon>
        <taxon>Pseudomonadati</taxon>
        <taxon>Pseudomonadota</taxon>
        <taxon>Betaproteobacteria</taxon>
        <taxon>Burkholderiales</taxon>
        <taxon>Burkholderiaceae</taxon>
        <taxon>Paraburkholderia</taxon>
    </lineage>
</organism>
<evidence type="ECO:0000313" key="2">
    <source>
        <dbReference type="EMBL" id="TDG02076.1"/>
    </source>
</evidence>
<name>A0A4R5L1B4_9BURK</name>
<gene>
    <name evidence="2" type="ORF">E1N52_41735</name>
</gene>
<evidence type="ECO:0000256" key="1">
    <source>
        <dbReference type="SAM" id="MobiDB-lite"/>
    </source>
</evidence>
<dbReference type="EMBL" id="SMOD01000080">
    <property type="protein sequence ID" value="TDG02076.1"/>
    <property type="molecule type" value="Genomic_DNA"/>
</dbReference>
<accession>A0A4R5L1B4</accession>
<dbReference type="RefSeq" id="WP_133190796.1">
    <property type="nucleotide sequence ID" value="NZ_SMOD01000080.1"/>
</dbReference>
<protein>
    <submittedName>
        <fullName evidence="2">Uncharacterized protein</fullName>
    </submittedName>
</protein>
<comment type="caution">
    <text evidence="2">The sequence shown here is derived from an EMBL/GenBank/DDBJ whole genome shotgun (WGS) entry which is preliminary data.</text>
</comment>
<dbReference type="Proteomes" id="UP000295606">
    <property type="component" value="Unassembled WGS sequence"/>
</dbReference>
<feature type="region of interest" description="Disordered" evidence="1">
    <location>
        <begin position="24"/>
        <end position="68"/>
    </location>
</feature>
<dbReference type="AlphaFoldDB" id="A0A4R5L1B4"/>
<evidence type="ECO:0000313" key="3">
    <source>
        <dbReference type="Proteomes" id="UP000295606"/>
    </source>
</evidence>
<dbReference type="OrthoDB" id="10012842at2"/>
<feature type="compositionally biased region" description="Acidic residues" evidence="1">
    <location>
        <begin position="39"/>
        <end position="48"/>
    </location>
</feature>
<reference evidence="2 3" key="1">
    <citation type="submission" date="2019-03" db="EMBL/GenBank/DDBJ databases">
        <title>Paraburkholderia sp. isolated from native Mimosa gymnas in Guartela State Park, Brazil.</title>
        <authorList>
            <person name="Paulitsch F."/>
            <person name="Hungria M."/>
            <person name="Delamuta J.R.M."/>
            <person name="Ribeiro R.A."/>
            <person name="Dall'Agnol R."/>
            <person name="Silva J.S.B."/>
        </authorList>
    </citation>
    <scope>NUCLEOTIDE SEQUENCE [LARGE SCALE GENOMIC DNA]</scope>
    <source>
        <strain evidence="2 3">CNPSo 3008</strain>
    </source>
</reference>
<proteinExistence type="predicted"/>
<sequence>MKKDDAAAAELRVTDSGWLPDLLRNREVPKQVSYGYRDNDDEEADADPETGATGDPVSRDPQQEAEAA</sequence>